<dbReference type="Proteomes" id="UP000226192">
    <property type="component" value="Unassembled WGS sequence"/>
</dbReference>
<feature type="transmembrane region" description="Helical" evidence="6">
    <location>
        <begin position="424"/>
        <end position="444"/>
    </location>
</feature>
<dbReference type="Pfam" id="PF13520">
    <property type="entry name" value="AA_permease_2"/>
    <property type="match status" value="1"/>
</dbReference>
<feature type="transmembrane region" description="Helical" evidence="6">
    <location>
        <begin position="356"/>
        <end position="377"/>
    </location>
</feature>
<feature type="transmembrane region" description="Helical" evidence="6">
    <location>
        <begin position="134"/>
        <end position="151"/>
    </location>
</feature>
<evidence type="ECO:0000256" key="4">
    <source>
        <dbReference type="ARBA" id="ARBA00022989"/>
    </source>
</evidence>
<dbReference type="Gene3D" id="1.20.1740.10">
    <property type="entry name" value="Amino acid/polyamine transporter I"/>
    <property type="match status" value="1"/>
</dbReference>
<keyword evidence="2" id="KW-0813">Transport</keyword>
<evidence type="ECO:0000256" key="6">
    <source>
        <dbReference type="SAM" id="Phobius"/>
    </source>
</evidence>
<name>A0A2C5XUG7_9HYPO</name>
<feature type="transmembrane region" description="Helical" evidence="6">
    <location>
        <begin position="383"/>
        <end position="404"/>
    </location>
</feature>
<dbReference type="InterPro" id="IPR002293">
    <property type="entry name" value="AA/rel_permease1"/>
</dbReference>
<proteinExistence type="predicted"/>
<evidence type="ECO:0000313" key="7">
    <source>
        <dbReference type="EMBL" id="PHH59033.1"/>
    </source>
</evidence>
<dbReference type="AlphaFoldDB" id="A0A2C5XUG7"/>
<dbReference type="PANTHER" id="PTHR45649">
    <property type="entry name" value="AMINO-ACID PERMEASE BAT1"/>
    <property type="match status" value="1"/>
</dbReference>
<protein>
    <recommendedName>
        <fullName evidence="9">Amino acid permease/ SLC12A domain-containing protein</fullName>
    </recommendedName>
</protein>
<feature type="transmembrane region" description="Helical" evidence="6">
    <location>
        <begin position="306"/>
        <end position="335"/>
    </location>
</feature>
<feature type="transmembrane region" description="Helical" evidence="6">
    <location>
        <begin position="257"/>
        <end position="279"/>
    </location>
</feature>
<gene>
    <name evidence="7" type="ORF">CDD81_3854</name>
</gene>
<evidence type="ECO:0000256" key="1">
    <source>
        <dbReference type="ARBA" id="ARBA00004141"/>
    </source>
</evidence>
<organism evidence="7 8">
    <name type="scientific">Ophiocordyceps australis</name>
    <dbReference type="NCBI Taxonomy" id="1399860"/>
    <lineage>
        <taxon>Eukaryota</taxon>
        <taxon>Fungi</taxon>
        <taxon>Dikarya</taxon>
        <taxon>Ascomycota</taxon>
        <taxon>Pezizomycotina</taxon>
        <taxon>Sordariomycetes</taxon>
        <taxon>Hypocreomycetidae</taxon>
        <taxon>Hypocreales</taxon>
        <taxon>Ophiocordycipitaceae</taxon>
        <taxon>Ophiocordyceps</taxon>
    </lineage>
</organism>
<keyword evidence="5 6" id="KW-0472">Membrane</keyword>
<keyword evidence="4 6" id="KW-1133">Transmembrane helix</keyword>
<evidence type="ECO:0000313" key="8">
    <source>
        <dbReference type="Proteomes" id="UP000226192"/>
    </source>
</evidence>
<dbReference type="STRING" id="1399860.A0A2C5XUG7"/>
<feature type="transmembrane region" description="Helical" evidence="6">
    <location>
        <begin position="163"/>
        <end position="181"/>
    </location>
</feature>
<feature type="transmembrane region" description="Helical" evidence="6">
    <location>
        <begin position="33"/>
        <end position="61"/>
    </location>
</feature>
<sequence>MKPETVEREDDEQLAAMGHEPELKRNFSTLSMLGLAFAVLNSWTGLITAGICNVCIAASLAEFLSAYPTAGGQYHWVAVSWPKWMPILAWITGWINVAGWIALVATNVLLSSQLILGIIACLHPEYESHSWHQFLLYIGLTMVVFTMNAFLNSLLPLVYRGAFLWSMGGFVVVSITVLACASPNYNSASFVFWGFNNATGWPDGVAWLLGLLQGGLGVTAFDAVVHMIEGIYAHCLGGGALLMPPEIPQAARQGPRIMVWSVCIGTMTGAMFLAILLLVSGDIQDVIASPAGPLLQILLDATHSRVGAICLLMLPLVCLFFATLSAMTISSRMVFAFARDRGLPWSRVLARVDVRLGLPLNALALTCVVVILFGMIFLASTSAFNAIMSASIVALNLSYAMPIAVNCAQGRKVLAQASWRLPAWLGWTADAIALCYVLLTTVLFLFPPKLPVTGTNMNYCIGAFVIIVMVSVLQWLMDGRKHFTGPLVNVTRPS</sequence>
<comment type="caution">
    <text evidence="7">The sequence shown here is derived from an EMBL/GenBank/DDBJ whole genome shotgun (WGS) entry which is preliminary data.</text>
</comment>
<evidence type="ECO:0000256" key="3">
    <source>
        <dbReference type="ARBA" id="ARBA00022692"/>
    </source>
</evidence>
<dbReference type="OrthoDB" id="2417308at2759"/>
<feature type="transmembrane region" description="Helical" evidence="6">
    <location>
        <begin position="97"/>
        <end position="122"/>
    </location>
</feature>
<comment type="subcellular location">
    <subcellularLocation>
        <location evidence="1">Membrane</location>
        <topology evidence="1">Multi-pass membrane protein</topology>
    </subcellularLocation>
</comment>
<dbReference type="PANTHER" id="PTHR45649:SF14">
    <property type="entry name" value="GABA PERMEASE"/>
    <property type="match status" value="1"/>
</dbReference>
<accession>A0A2C5XUG7</accession>
<reference evidence="7 8" key="1">
    <citation type="submission" date="2017-06" db="EMBL/GenBank/DDBJ databases">
        <title>Ant-infecting Ophiocordyceps genomes reveal a high diversity of potential behavioral manipulation genes and a possible major role for enterotoxins.</title>
        <authorList>
            <person name="De Bekker C."/>
            <person name="Evans H.C."/>
            <person name="Brachmann A."/>
            <person name="Hughes D.P."/>
        </authorList>
    </citation>
    <scope>NUCLEOTIDE SEQUENCE [LARGE SCALE GENOMIC DNA]</scope>
    <source>
        <strain evidence="7 8">Map64</strain>
    </source>
</reference>
<keyword evidence="8" id="KW-1185">Reference proteome</keyword>
<keyword evidence="3 6" id="KW-0812">Transmembrane</keyword>
<feature type="transmembrane region" description="Helical" evidence="6">
    <location>
        <begin position="456"/>
        <end position="476"/>
    </location>
</feature>
<evidence type="ECO:0000256" key="2">
    <source>
        <dbReference type="ARBA" id="ARBA00022448"/>
    </source>
</evidence>
<evidence type="ECO:0008006" key="9">
    <source>
        <dbReference type="Google" id="ProtNLM"/>
    </source>
</evidence>
<evidence type="ECO:0000256" key="5">
    <source>
        <dbReference type="ARBA" id="ARBA00023136"/>
    </source>
</evidence>
<dbReference type="PIRSF" id="PIRSF006060">
    <property type="entry name" value="AA_transporter"/>
    <property type="match status" value="1"/>
</dbReference>
<dbReference type="GO" id="GO:0016020">
    <property type="term" value="C:membrane"/>
    <property type="evidence" value="ECO:0007669"/>
    <property type="project" value="UniProtKB-SubCell"/>
</dbReference>
<dbReference type="GO" id="GO:0022857">
    <property type="term" value="F:transmembrane transporter activity"/>
    <property type="evidence" value="ECO:0007669"/>
    <property type="project" value="InterPro"/>
</dbReference>
<dbReference type="EMBL" id="NJET01000249">
    <property type="protein sequence ID" value="PHH59033.1"/>
    <property type="molecule type" value="Genomic_DNA"/>
</dbReference>